<accession>A0ABV3LEZ1</accession>
<dbReference type="SUPFAM" id="SSF46785">
    <property type="entry name" value="Winged helix' DNA-binding domain"/>
    <property type="match status" value="1"/>
</dbReference>
<dbReference type="InterPro" id="IPR036388">
    <property type="entry name" value="WH-like_DNA-bd_sf"/>
</dbReference>
<dbReference type="Proteomes" id="UP001553715">
    <property type="component" value="Unassembled WGS sequence"/>
</dbReference>
<dbReference type="InterPro" id="IPR036390">
    <property type="entry name" value="WH_DNA-bd_sf"/>
</dbReference>
<dbReference type="EMBL" id="JBFBMH010000005">
    <property type="protein sequence ID" value="MEW1974476.1"/>
    <property type="molecule type" value="Genomic_DNA"/>
</dbReference>
<gene>
    <name evidence="1" type="ORF">AB0301_05250</name>
</gene>
<comment type="caution">
    <text evidence="1">The sequence shown here is derived from an EMBL/GenBank/DDBJ whole genome shotgun (WGS) entry which is preliminary data.</text>
</comment>
<evidence type="ECO:0000313" key="1">
    <source>
        <dbReference type="EMBL" id="MEW1974476.1"/>
    </source>
</evidence>
<organism evidence="1 2">
    <name type="scientific">Microbacterium profundi</name>
    <dbReference type="NCBI Taxonomy" id="450380"/>
    <lineage>
        <taxon>Bacteria</taxon>
        <taxon>Bacillati</taxon>
        <taxon>Actinomycetota</taxon>
        <taxon>Actinomycetes</taxon>
        <taxon>Micrococcales</taxon>
        <taxon>Microbacteriaceae</taxon>
        <taxon>Microbacterium</taxon>
    </lineage>
</organism>
<evidence type="ECO:0008006" key="3">
    <source>
        <dbReference type="Google" id="ProtNLM"/>
    </source>
</evidence>
<sequence>MSRTPAAPTPAGGLVARHPLAEDGRGRVVTLTQSGRTLIDEMYPVHLTTEEALLAPLDAAERAQLEALLIKLAIG</sequence>
<name>A0ABV3LEZ1_9MICO</name>
<protein>
    <recommendedName>
        <fullName evidence="3">HTH marR-type domain-containing protein</fullName>
    </recommendedName>
</protein>
<reference evidence="1 2" key="1">
    <citation type="submission" date="2024-06" db="EMBL/GenBank/DDBJ databases">
        <title>The Natural Products Discovery Center: Release of the First 8490 Sequenced Strains for Exploring Actinobacteria Biosynthetic Diversity.</title>
        <authorList>
            <person name="Kalkreuter E."/>
            <person name="Kautsar S.A."/>
            <person name="Yang D."/>
            <person name="Bader C.D."/>
            <person name="Teijaro C.N."/>
            <person name="Fluegel L."/>
            <person name="Davis C.M."/>
            <person name="Simpson J.R."/>
            <person name="Lauterbach L."/>
            <person name="Steele A.D."/>
            <person name="Gui C."/>
            <person name="Meng S."/>
            <person name="Li G."/>
            <person name="Viehrig K."/>
            <person name="Ye F."/>
            <person name="Su P."/>
            <person name="Kiefer A.F."/>
            <person name="Nichols A."/>
            <person name="Cepeda A.J."/>
            <person name="Yan W."/>
            <person name="Fan B."/>
            <person name="Jiang Y."/>
            <person name="Adhikari A."/>
            <person name="Zheng C.-J."/>
            <person name="Schuster L."/>
            <person name="Cowan T.M."/>
            <person name="Smanski M.J."/>
            <person name="Chevrette M.G."/>
            <person name="De Carvalho L.P.S."/>
            <person name="Shen B."/>
        </authorList>
    </citation>
    <scope>NUCLEOTIDE SEQUENCE [LARGE SCALE GENOMIC DNA]</scope>
    <source>
        <strain evidence="1 2">NPDC077434</strain>
    </source>
</reference>
<dbReference type="Gene3D" id="1.10.10.10">
    <property type="entry name" value="Winged helix-like DNA-binding domain superfamily/Winged helix DNA-binding domain"/>
    <property type="match status" value="1"/>
</dbReference>
<dbReference type="RefSeq" id="WP_366232691.1">
    <property type="nucleotide sequence ID" value="NZ_JBFBMH010000005.1"/>
</dbReference>
<proteinExistence type="predicted"/>
<evidence type="ECO:0000313" key="2">
    <source>
        <dbReference type="Proteomes" id="UP001553715"/>
    </source>
</evidence>
<keyword evidence="2" id="KW-1185">Reference proteome</keyword>